<gene>
    <name evidence="2" type="ORF">GOBAR_AA00868</name>
</gene>
<protein>
    <submittedName>
        <fullName evidence="2">Uncharacterized protein</fullName>
    </submittedName>
</protein>
<sequence length="78" mass="9024">MQRTKATKTKKDGTKRETEEEKIDKRGEGNACRGKGQSRRAQKNYRKMHLAIIGQEKSKKMNSSLRKQRKLSSKSSEK</sequence>
<accession>A0A2P5YVQ8</accession>
<evidence type="ECO:0000256" key="1">
    <source>
        <dbReference type="SAM" id="MobiDB-lite"/>
    </source>
</evidence>
<name>A0A2P5YVQ8_GOSBA</name>
<feature type="compositionally biased region" description="Basic residues" evidence="1">
    <location>
        <begin position="36"/>
        <end position="49"/>
    </location>
</feature>
<proteinExistence type="predicted"/>
<organism evidence="2 3">
    <name type="scientific">Gossypium barbadense</name>
    <name type="common">Sea Island cotton</name>
    <name type="synonym">Hibiscus barbadensis</name>
    <dbReference type="NCBI Taxonomy" id="3634"/>
    <lineage>
        <taxon>Eukaryota</taxon>
        <taxon>Viridiplantae</taxon>
        <taxon>Streptophyta</taxon>
        <taxon>Embryophyta</taxon>
        <taxon>Tracheophyta</taxon>
        <taxon>Spermatophyta</taxon>
        <taxon>Magnoliopsida</taxon>
        <taxon>eudicotyledons</taxon>
        <taxon>Gunneridae</taxon>
        <taxon>Pentapetalae</taxon>
        <taxon>rosids</taxon>
        <taxon>malvids</taxon>
        <taxon>Malvales</taxon>
        <taxon>Malvaceae</taxon>
        <taxon>Malvoideae</taxon>
        <taxon>Gossypium</taxon>
    </lineage>
</organism>
<dbReference type="EMBL" id="KZ662742">
    <property type="protein sequence ID" value="PPS19691.1"/>
    <property type="molecule type" value="Genomic_DNA"/>
</dbReference>
<dbReference type="AlphaFoldDB" id="A0A2P5YVQ8"/>
<feature type="region of interest" description="Disordered" evidence="1">
    <location>
        <begin position="1"/>
        <end position="78"/>
    </location>
</feature>
<feature type="compositionally biased region" description="Basic and acidic residues" evidence="1">
    <location>
        <begin position="9"/>
        <end position="28"/>
    </location>
</feature>
<evidence type="ECO:0000313" key="3">
    <source>
        <dbReference type="Proteomes" id="UP000239757"/>
    </source>
</evidence>
<dbReference type="Proteomes" id="UP000239757">
    <property type="component" value="Unassembled WGS sequence"/>
</dbReference>
<reference evidence="2 3" key="1">
    <citation type="submission" date="2015-01" db="EMBL/GenBank/DDBJ databases">
        <title>Genome of allotetraploid Gossypium barbadense reveals genomic plasticity and fiber elongation in cotton evolution.</title>
        <authorList>
            <person name="Chen X."/>
            <person name="Liu X."/>
            <person name="Zhao B."/>
            <person name="Zheng H."/>
            <person name="Hu Y."/>
            <person name="Lu G."/>
            <person name="Yang C."/>
            <person name="Chen J."/>
            <person name="Shan C."/>
            <person name="Zhang L."/>
            <person name="Zhou Y."/>
            <person name="Wang L."/>
            <person name="Guo W."/>
            <person name="Bai Y."/>
            <person name="Ruan J."/>
            <person name="Shangguan X."/>
            <person name="Mao Y."/>
            <person name="Jiang J."/>
            <person name="Zhu Y."/>
            <person name="Lei J."/>
            <person name="Kang H."/>
            <person name="Chen S."/>
            <person name="He X."/>
            <person name="Wang R."/>
            <person name="Wang Y."/>
            <person name="Chen J."/>
            <person name="Wang L."/>
            <person name="Yu S."/>
            <person name="Wang B."/>
            <person name="Wei J."/>
            <person name="Song S."/>
            <person name="Lu X."/>
            <person name="Gao Z."/>
            <person name="Gu W."/>
            <person name="Deng X."/>
            <person name="Ma D."/>
            <person name="Wang S."/>
            <person name="Liang W."/>
            <person name="Fang L."/>
            <person name="Cai C."/>
            <person name="Zhu X."/>
            <person name="Zhou B."/>
            <person name="Zhang Y."/>
            <person name="Chen Z."/>
            <person name="Xu S."/>
            <person name="Zhu R."/>
            <person name="Wang S."/>
            <person name="Zhang T."/>
            <person name="Zhao G."/>
        </authorList>
    </citation>
    <scope>NUCLEOTIDE SEQUENCE [LARGE SCALE GENOMIC DNA]</scope>
    <source>
        <strain evidence="3">cv. Xinhai21</strain>
        <tissue evidence="2">Leaf</tissue>
    </source>
</reference>
<evidence type="ECO:0000313" key="2">
    <source>
        <dbReference type="EMBL" id="PPS19691.1"/>
    </source>
</evidence>